<accession>A0A2W4QFK6</accession>
<keyword evidence="1" id="KW-1133">Transmembrane helix</keyword>
<evidence type="ECO:0000313" key="2">
    <source>
        <dbReference type="EMBL" id="PZN71051.1"/>
    </source>
</evidence>
<sequence length="206" mass="23870">ADDTLAINALHHGLYPGMMYDYRPETLGYPYRFDPLANEISASLASVKGEIIKRFIESPWEYLKWYLFGKPVMLFSWDIFEGMGDVYIYPVMRTAYDEFWLFKTSHSLMFNLHYYLVALAGVGSVLPWLPAKYSLPDDESLFLARCLSALFLYFVLVHCVGAPFARYSIPMQPMVYGLAMLVFRYGIIRYKTTKTPTRLQTPEKTD</sequence>
<feature type="transmembrane region" description="Helical" evidence="1">
    <location>
        <begin position="171"/>
        <end position="188"/>
    </location>
</feature>
<gene>
    <name evidence="2" type="ORF">DM484_27285</name>
</gene>
<dbReference type="Proteomes" id="UP000249396">
    <property type="component" value="Unassembled WGS sequence"/>
</dbReference>
<keyword evidence="1" id="KW-0472">Membrane</keyword>
<reference evidence="2 3" key="1">
    <citation type="journal article" date="2018" name="Aquat. Microb. Ecol.">
        <title>Gammaproteobacterial methanotrophs dominate.</title>
        <authorList>
            <person name="Rissanen A.J."/>
            <person name="Saarenheimo J."/>
            <person name="Tiirola M."/>
            <person name="Peura S."/>
            <person name="Aalto S.L."/>
            <person name="Karvinen A."/>
            <person name="Nykanen H."/>
        </authorList>
    </citation>
    <scope>NUCLEOTIDE SEQUENCE [LARGE SCALE GENOMIC DNA]</scope>
    <source>
        <strain evidence="2">AMbin10</strain>
    </source>
</reference>
<dbReference type="AlphaFoldDB" id="A0A2W4QFK6"/>
<comment type="caution">
    <text evidence="2">The sequence shown here is derived from an EMBL/GenBank/DDBJ whole genome shotgun (WGS) entry which is preliminary data.</text>
</comment>
<feature type="non-terminal residue" evidence="2">
    <location>
        <position position="1"/>
    </location>
</feature>
<protein>
    <submittedName>
        <fullName evidence="2">Uncharacterized protein</fullName>
    </submittedName>
</protein>
<keyword evidence="1" id="KW-0812">Transmembrane</keyword>
<feature type="transmembrane region" description="Helical" evidence="1">
    <location>
        <begin position="112"/>
        <end position="130"/>
    </location>
</feature>
<name>A0A2W4QFK6_9GAMM</name>
<evidence type="ECO:0000313" key="3">
    <source>
        <dbReference type="Proteomes" id="UP000249396"/>
    </source>
</evidence>
<dbReference type="EMBL" id="QJPH01000536">
    <property type="protein sequence ID" value="PZN71051.1"/>
    <property type="molecule type" value="Genomic_DNA"/>
</dbReference>
<evidence type="ECO:0000256" key="1">
    <source>
        <dbReference type="SAM" id="Phobius"/>
    </source>
</evidence>
<organism evidence="2 3">
    <name type="scientific">Candidatus Methylumidiphilus alinenensis</name>
    <dbReference type="NCBI Taxonomy" id="2202197"/>
    <lineage>
        <taxon>Bacteria</taxon>
        <taxon>Pseudomonadati</taxon>
        <taxon>Pseudomonadota</taxon>
        <taxon>Gammaproteobacteria</taxon>
        <taxon>Methylococcales</taxon>
        <taxon>Candidatus Methylumidiphilus</taxon>
    </lineage>
</organism>
<feature type="transmembrane region" description="Helical" evidence="1">
    <location>
        <begin position="142"/>
        <end position="165"/>
    </location>
</feature>
<proteinExistence type="predicted"/>